<name>A0A516H1A0_9PROT</name>
<organism evidence="3 4">
    <name type="scientific">Ferrovibrio terrae</name>
    <dbReference type="NCBI Taxonomy" id="2594003"/>
    <lineage>
        <taxon>Bacteria</taxon>
        <taxon>Pseudomonadati</taxon>
        <taxon>Pseudomonadota</taxon>
        <taxon>Alphaproteobacteria</taxon>
        <taxon>Rhodospirillales</taxon>
        <taxon>Rhodospirillaceae</taxon>
        <taxon>Ferrovibrio</taxon>
    </lineage>
</organism>
<dbReference type="InterPro" id="IPR020904">
    <property type="entry name" value="Sc_DH/Rdtase_CS"/>
</dbReference>
<dbReference type="RefSeq" id="WP_144068517.1">
    <property type="nucleotide sequence ID" value="NZ_CP041636.1"/>
</dbReference>
<proteinExistence type="inferred from homology"/>
<evidence type="ECO:0000256" key="1">
    <source>
        <dbReference type="RuleBase" id="RU000363"/>
    </source>
</evidence>
<comment type="similarity">
    <text evidence="1">Belongs to the short-chain dehydrogenases/reductases (SDR) family.</text>
</comment>
<gene>
    <name evidence="3" type="ORF">FNB15_09765</name>
</gene>
<accession>A0A516H1A0</accession>
<dbReference type="InterPro" id="IPR036291">
    <property type="entry name" value="NAD(P)-bd_dom_sf"/>
</dbReference>
<dbReference type="PROSITE" id="PS00061">
    <property type="entry name" value="ADH_SHORT"/>
    <property type="match status" value="1"/>
</dbReference>
<dbReference type="AlphaFoldDB" id="A0A516H1A0"/>
<dbReference type="SMART" id="SM00822">
    <property type="entry name" value="PKS_KR"/>
    <property type="match status" value="1"/>
</dbReference>
<dbReference type="SUPFAM" id="SSF51735">
    <property type="entry name" value="NAD(P)-binding Rossmann-fold domains"/>
    <property type="match status" value="1"/>
</dbReference>
<dbReference type="PANTHER" id="PTHR45024:SF3">
    <property type="entry name" value="BLL2957 PROTEIN"/>
    <property type="match status" value="1"/>
</dbReference>
<dbReference type="InterPro" id="IPR051687">
    <property type="entry name" value="Peroxisomal_Beta-Oxidation"/>
</dbReference>
<dbReference type="Proteomes" id="UP000317496">
    <property type="component" value="Chromosome"/>
</dbReference>
<dbReference type="PRINTS" id="PR00081">
    <property type="entry name" value="GDHRDH"/>
</dbReference>
<dbReference type="Pfam" id="PF00106">
    <property type="entry name" value="adh_short"/>
    <property type="match status" value="1"/>
</dbReference>
<sequence length="308" mass="32972">MTTAECLKDKVIVITGAGRGIGRAIALLAAEQGAKVVVNDLGGASDGEGGADASPAESVVEEIRKAGGKAVANTDSVAEASGANNIIKTAIDSFGQIDCVVNNAGILRDRIFHRMSVVDFEMVIKVHLLGSFYVARAAAPYFKEQNSGSYVHFTSTSGLIGNFGQSNYAAAKLGVVGLSKGIAMDMQRYNVRSNCIAPFAWSRLIGTIPTEGDPEKERRVQRLQEMGPEKIAPLAVYLASDLSENVSGQIFGSRMNEIFLFSQHRPIRSTHRSEGWTPQSIAEHGMPAMESNFLPLSRTADIIGWDPI</sequence>
<dbReference type="Gene3D" id="3.40.50.720">
    <property type="entry name" value="NAD(P)-binding Rossmann-like Domain"/>
    <property type="match status" value="1"/>
</dbReference>
<protein>
    <submittedName>
        <fullName evidence="3">SDR family oxidoreductase</fullName>
    </submittedName>
</protein>
<dbReference type="PANTHER" id="PTHR45024">
    <property type="entry name" value="DEHYDROGENASES, SHORT CHAIN"/>
    <property type="match status" value="1"/>
</dbReference>
<keyword evidence="4" id="KW-1185">Reference proteome</keyword>
<evidence type="ECO:0000313" key="4">
    <source>
        <dbReference type="Proteomes" id="UP000317496"/>
    </source>
</evidence>
<dbReference type="InterPro" id="IPR002347">
    <property type="entry name" value="SDR_fam"/>
</dbReference>
<dbReference type="EMBL" id="CP041636">
    <property type="protein sequence ID" value="QDO97536.1"/>
    <property type="molecule type" value="Genomic_DNA"/>
</dbReference>
<dbReference type="PRINTS" id="PR00080">
    <property type="entry name" value="SDRFAMILY"/>
</dbReference>
<evidence type="ECO:0000259" key="2">
    <source>
        <dbReference type="SMART" id="SM00822"/>
    </source>
</evidence>
<reference evidence="3 4" key="1">
    <citation type="submission" date="2019-07" db="EMBL/GenBank/DDBJ databases">
        <title>Genome sequencing for Ferrovibrio sp. K5.</title>
        <authorList>
            <person name="Park S.-J."/>
        </authorList>
    </citation>
    <scope>NUCLEOTIDE SEQUENCE [LARGE SCALE GENOMIC DNA]</scope>
    <source>
        <strain evidence="3 4">K5</strain>
    </source>
</reference>
<evidence type="ECO:0000313" key="3">
    <source>
        <dbReference type="EMBL" id="QDO97536.1"/>
    </source>
</evidence>
<dbReference type="InterPro" id="IPR057326">
    <property type="entry name" value="KR_dom"/>
</dbReference>
<feature type="domain" description="Ketoreductase" evidence="2">
    <location>
        <begin position="10"/>
        <end position="207"/>
    </location>
</feature>
<dbReference type="OrthoDB" id="9804774at2"/>
<dbReference type="KEGG" id="fer:FNB15_09765"/>